<protein>
    <submittedName>
        <fullName evidence="1">Uncharacterized protein</fullName>
    </submittedName>
</protein>
<sequence length="95" mass="11247">MLMNNLPPIKTDLVTECEYNKIVLDYEEWGSRCGIKTIKISNLILWFDKIIQDLESEYVEREKAKLRDNLIVMTIAMKITQLKKIRDVLKNEESE</sequence>
<accession>X0XDT9</accession>
<reference evidence="1" key="1">
    <citation type="journal article" date="2014" name="Front. Microbiol.">
        <title>High frequency of phylogenetically diverse reductive dehalogenase-homologous genes in deep subseafloor sedimentary metagenomes.</title>
        <authorList>
            <person name="Kawai M."/>
            <person name="Futagami T."/>
            <person name="Toyoda A."/>
            <person name="Takaki Y."/>
            <person name="Nishi S."/>
            <person name="Hori S."/>
            <person name="Arai W."/>
            <person name="Tsubouchi T."/>
            <person name="Morono Y."/>
            <person name="Uchiyama I."/>
            <person name="Ito T."/>
            <person name="Fujiyama A."/>
            <person name="Inagaki F."/>
            <person name="Takami H."/>
        </authorList>
    </citation>
    <scope>NUCLEOTIDE SEQUENCE</scope>
    <source>
        <strain evidence="1">Expedition CK06-06</strain>
    </source>
</reference>
<proteinExistence type="predicted"/>
<evidence type="ECO:0000313" key="1">
    <source>
        <dbReference type="EMBL" id="GAG41354.1"/>
    </source>
</evidence>
<organism evidence="1">
    <name type="scientific">marine sediment metagenome</name>
    <dbReference type="NCBI Taxonomy" id="412755"/>
    <lineage>
        <taxon>unclassified sequences</taxon>
        <taxon>metagenomes</taxon>
        <taxon>ecological metagenomes</taxon>
    </lineage>
</organism>
<gene>
    <name evidence="1" type="ORF">S01H1_62489</name>
</gene>
<name>X0XDT9_9ZZZZ</name>
<comment type="caution">
    <text evidence="1">The sequence shown here is derived from an EMBL/GenBank/DDBJ whole genome shotgun (WGS) entry which is preliminary data.</text>
</comment>
<dbReference type="EMBL" id="BARS01041044">
    <property type="protein sequence ID" value="GAG41354.1"/>
    <property type="molecule type" value="Genomic_DNA"/>
</dbReference>
<dbReference type="AlphaFoldDB" id="X0XDT9"/>